<organism evidence="2 3">
    <name type="scientific">Microbulbifer bruguierae</name>
    <dbReference type="NCBI Taxonomy" id="3029061"/>
    <lineage>
        <taxon>Bacteria</taxon>
        <taxon>Pseudomonadati</taxon>
        <taxon>Pseudomonadota</taxon>
        <taxon>Gammaproteobacteria</taxon>
        <taxon>Cellvibrionales</taxon>
        <taxon>Microbulbiferaceae</taxon>
        <taxon>Microbulbifer</taxon>
    </lineage>
</organism>
<evidence type="ECO:0000313" key="3">
    <source>
        <dbReference type="Proteomes" id="UP001236500"/>
    </source>
</evidence>
<name>A0ABY8N985_9GAMM</name>
<evidence type="ECO:0000313" key="2">
    <source>
        <dbReference type="EMBL" id="WGL15456.1"/>
    </source>
</evidence>
<feature type="signal peptide" evidence="1">
    <location>
        <begin position="1"/>
        <end position="23"/>
    </location>
</feature>
<dbReference type="RefSeq" id="WP_280318290.1">
    <property type="nucleotide sequence ID" value="NZ_CP118605.1"/>
</dbReference>
<gene>
    <name evidence="2" type="ORF">PVT68_11820</name>
</gene>
<proteinExistence type="predicted"/>
<reference evidence="2 3" key="1">
    <citation type="submission" date="2023-02" db="EMBL/GenBank/DDBJ databases">
        <title>Description and genomic characterization of Microbulbifer bruguierae sp. nov., isolated from the sediment of mangrove plant Bruguiera sexangula.</title>
        <authorList>
            <person name="Long M."/>
        </authorList>
    </citation>
    <scope>NUCLEOTIDE SEQUENCE [LARGE SCALE GENOMIC DNA]</scope>
    <source>
        <strain evidence="2 3">H12</strain>
    </source>
</reference>
<evidence type="ECO:0000256" key="1">
    <source>
        <dbReference type="SAM" id="SignalP"/>
    </source>
</evidence>
<sequence>MRALAIRGLAFAGLLTITSATQAQSSFWGGNDQVPSLNIAPATLRIDVPMPVSGDDLQLMLAQAANGGGLADLKQEAVRTYTQHLQGELTRLLHDHLEDERIPLVKQEGVLTLQNDLKLKVIKHLSAMKPKGDYDLEQGNVALSGEFHYLLKHNDGTTLQEKHIALRDLGITSKYRVRNYRDGRTNDDNTEEAIKDALSKLAEELMESLEDDLEADKLREIAAR</sequence>
<dbReference type="Proteomes" id="UP001236500">
    <property type="component" value="Chromosome"/>
</dbReference>
<keyword evidence="3" id="KW-1185">Reference proteome</keyword>
<keyword evidence="1" id="KW-0732">Signal</keyword>
<dbReference type="EMBL" id="CP118605">
    <property type="protein sequence ID" value="WGL15456.1"/>
    <property type="molecule type" value="Genomic_DNA"/>
</dbReference>
<accession>A0ABY8N985</accession>
<feature type="chain" id="PRO_5046212174" evidence="1">
    <location>
        <begin position="24"/>
        <end position="224"/>
    </location>
</feature>
<protein>
    <submittedName>
        <fullName evidence="2">Uncharacterized protein</fullName>
    </submittedName>
</protein>